<reference evidence="4" key="1">
    <citation type="journal article" date="2019" name="Int. J. Syst. Evol. Microbiol.">
        <title>The Global Catalogue of Microorganisms (GCM) 10K type strain sequencing project: providing services to taxonomists for standard genome sequencing and annotation.</title>
        <authorList>
            <consortium name="The Broad Institute Genomics Platform"/>
            <consortium name="The Broad Institute Genome Sequencing Center for Infectious Disease"/>
            <person name="Wu L."/>
            <person name="Ma J."/>
        </authorList>
    </citation>
    <scope>NUCLEOTIDE SEQUENCE [LARGE SCALE GENOMIC DNA]</scope>
    <source>
        <strain evidence="4">JCM 7356</strain>
    </source>
</reference>
<dbReference type="SUPFAM" id="SSF53474">
    <property type="entry name" value="alpha/beta-Hydrolases"/>
    <property type="match status" value="1"/>
</dbReference>
<accession>A0ABP5QPG3</accession>
<dbReference type="InterPro" id="IPR029058">
    <property type="entry name" value="AB_hydrolase_fold"/>
</dbReference>
<protein>
    <submittedName>
        <fullName evidence="3">Alpha/beta hydrolase</fullName>
    </submittedName>
</protein>
<dbReference type="EMBL" id="BAAATR010000007">
    <property type="protein sequence ID" value="GAA2239306.1"/>
    <property type="molecule type" value="Genomic_DNA"/>
</dbReference>
<proteinExistence type="predicted"/>
<dbReference type="PANTHER" id="PTHR43689">
    <property type="entry name" value="HYDROLASE"/>
    <property type="match status" value="1"/>
</dbReference>
<organism evidence="3 4">
    <name type="scientific">Kitasatospora cystarginea</name>
    <dbReference type="NCBI Taxonomy" id="58350"/>
    <lineage>
        <taxon>Bacteria</taxon>
        <taxon>Bacillati</taxon>
        <taxon>Actinomycetota</taxon>
        <taxon>Actinomycetes</taxon>
        <taxon>Kitasatosporales</taxon>
        <taxon>Streptomycetaceae</taxon>
        <taxon>Kitasatospora</taxon>
    </lineage>
</organism>
<dbReference type="InterPro" id="IPR000073">
    <property type="entry name" value="AB_hydrolase_1"/>
</dbReference>
<keyword evidence="1" id="KW-0472">Membrane</keyword>
<keyword evidence="1" id="KW-1133">Transmembrane helix</keyword>
<dbReference type="PRINTS" id="PR00111">
    <property type="entry name" value="ABHYDROLASE"/>
</dbReference>
<dbReference type="Proteomes" id="UP001500305">
    <property type="component" value="Unassembled WGS sequence"/>
</dbReference>
<evidence type="ECO:0000259" key="2">
    <source>
        <dbReference type="Pfam" id="PF00561"/>
    </source>
</evidence>
<sequence>MRQDGRAMNGLLAVISRDWVGLPIALLVGGAGAWSLGLSGTWARVIGGIVVAVAVLMVLGSVRHLVCLAQVRAKCPPPGRLVDVGGYRMHVLVEGESATKPTVVWLPGGHASGHEFHRLHAVLRETTRSVLVDRPGSGWSDVGPFPRTTATEAVELFTALERAGLDGPFVLVGHSFGGLLAANAARRRPELVAGLVLLDPTPPDVIVYAMPNRSLTRSRATHLRAALCHLFGIHRGRGRGTDGPQGAVEPARTPPACTTQIDAFKTGSDCAAASIYSELSPIGMARRGWQTVVYDGDLADLRLLLVTPRDLTGGDEILDAVGDPVQAERLRRFYLNTRCRFLATSTRARRVYTPEGTGHNFPHEVPEFVTEVVRNLVDEIAEERRPPSSEPGG</sequence>
<feature type="domain" description="AB hydrolase-1" evidence="2">
    <location>
        <begin position="101"/>
        <end position="206"/>
    </location>
</feature>
<dbReference type="GO" id="GO:0016787">
    <property type="term" value="F:hydrolase activity"/>
    <property type="evidence" value="ECO:0007669"/>
    <property type="project" value="UniProtKB-KW"/>
</dbReference>
<feature type="transmembrane region" description="Helical" evidence="1">
    <location>
        <begin position="45"/>
        <end position="66"/>
    </location>
</feature>
<comment type="caution">
    <text evidence="3">The sequence shown here is derived from an EMBL/GenBank/DDBJ whole genome shotgun (WGS) entry which is preliminary data.</text>
</comment>
<feature type="transmembrane region" description="Helical" evidence="1">
    <location>
        <begin position="20"/>
        <end position="38"/>
    </location>
</feature>
<dbReference type="RefSeq" id="WP_344635980.1">
    <property type="nucleotide sequence ID" value="NZ_BAAATR010000007.1"/>
</dbReference>
<evidence type="ECO:0000313" key="3">
    <source>
        <dbReference type="EMBL" id="GAA2239306.1"/>
    </source>
</evidence>
<gene>
    <name evidence="3" type="ORF">GCM10010430_20620</name>
</gene>
<keyword evidence="4" id="KW-1185">Reference proteome</keyword>
<name>A0ABP5QPG3_9ACTN</name>
<dbReference type="PANTHER" id="PTHR43689:SF8">
    <property type="entry name" value="ALPHA_BETA-HYDROLASES SUPERFAMILY PROTEIN"/>
    <property type="match status" value="1"/>
</dbReference>
<evidence type="ECO:0000313" key="4">
    <source>
        <dbReference type="Proteomes" id="UP001500305"/>
    </source>
</evidence>
<keyword evidence="1" id="KW-0812">Transmembrane</keyword>
<keyword evidence="3" id="KW-0378">Hydrolase</keyword>
<dbReference type="Pfam" id="PF00561">
    <property type="entry name" value="Abhydrolase_1"/>
    <property type="match status" value="1"/>
</dbReference>
<evidence type="ECO:0000256" key="1">
    <source>
        <dbReference type="SAM" id="Phobius"/>
    </source>
</evidence>
<dbReference type="Gene3D" id="3.40.50.1820">
    <property type="entry name" value="alpha/beta hydrolase"/>
    <property type="match status" value="1"/>
</dbReference>